<sequence length="208" mass="23226">MSLEGTEAADVQPREAVIELVSEAEATGRVDELYREIREARDGELEEDLSLSKLWLMYGNDADLLDIVWQHMDWTYNRGSLPFELKSKISLVVASVLECEGCQFFHESALSELGADAAEIDALSELEIAETGFEPAEEIVLRFSQKAATDPHAITDDDFFALRELGFSEPEILEIIDCIALHVYTAFIQGMSGIVYPGMSKETWTEPV</sequence>
<dbReference type="AlphaFoldDB" id="A0A4V5ZP88"/>
<dbReference type="Pfam" id="PF02627">
    <property type="entry name" value="CMD"/>
    <property type="match status" value="1"/>
</dbReference>
<keyword evidence="3" id="KW-1185">Reference proteome</keyword>
<evidence type="ECO:0000259" key="1">
    <source>
        <dbReference type="Pfam" id="PF02627"/>
    </source>
</evidence>
<dbReference type="GO" id="GO:0051920">
    <property type="term" value="F:peroxiredoxin activity"/>
    <property type="evidence" value="ECO:0007669"/>
    <property type="project" value="InterPro"/>
</dbReference>
<dbReference type="EMBL" id="QKNX01000001">
    <property type="protein sequence ID" value="TKR28113.1"/>
    <property type="molecule type" value="Genomic_DNA"/>
</dbReference>
<reference evidence="2 3" key="1">
    <citation type="submission" date="2019-04" db="EMBL/GenBank/DDBJ databases">
        <title>Natronomonas sp. F20-122 a newhaloarchaeon isolated from a saline saltern of Isla Bacuta, Huelva, Spain.</title>
        <authorList>
            <person name="Duran-Viseras A."/>
            <person name="Sanchez-Porro C."/>
            <person name="Ventosa A."/>
        </authorList>
    </citation>
    <scope>NUCLEOTIDE SEQUENCE [LARGE SCALE GENOMIC DNA]</scope>
    <source>
        <strain evidence="2 3">F20-122</strain>
    </source>
</reference>
<dbReference type="PANTHER" id="PTHR35446:SF2">
    <property type="entry name" value="CARBOXYMUCONOLACTONE DECARBOXYLASE-LIKE DOMAIN-CONTAINING PROTEIN"/>
    <property type="match status" value="1"/>
</dbReference>
<dbReference type="SUPFAM" id="SSF69118">
    <property type="entry name" value="AhpD-like"/>
    <property type="match status" value="1"/>
</dbReference>
<evidence type="ECO:0000313" key="2">
    <source>
        <dbReference type="EMBL" id="TKR28113.1"/>
    </source>
</evidence>
<name>A0A4V5ZP88_9EURY</name>
<dbReference type="Gene3D" id="1.20.1290.10">
    <property type="entry name" value="AhpD-like"/>
    <property type="match status" value="1"/>
</dbReference>
<gene>
    <name evidence="2" type="ORF">DM868_03270</name>
</gene>
<protein>
    <recommendedName>
        <fullName evidence="1">Carboxymuconolactone decarboxylase-like domain-containing protein</fullName>
    </recommendedName>
</protein>
<comment type="caution">
    <text evidence="2">The sequence shown here is derived from an EMBL/GenBank/DDBJ whole genome shotgun (WGS) entry which is preliminary data.</text>
</comment>
<feature type="domain" description="Carboxymuconolactone decarboxylase-like" evidence="1">
    <location>
        <begin position="74"/>
        <end position="126"/>
    </location>
</feature>
<accession>A0A4V5ZP88</accession>
<dbReference type="PANTHER" id="PTHR35446">
    <property type="entry name" value="SI:CH211-175M2.5"/>
    <property type="match status" value="1"/>
</dbReference>
<proteinExistence type="predicted"/>
<dbReference type="RefSeq" id="WP_137275412.1">
    <property type="nucleotide sequence ID" value="NZ_QKNX01000001.1"/>
</dbReference>
<dbReference type="InterPro" id="IPR029032">
    <property type="entry name" value="AhpD-like"/>
</dbReference>
<organism evidence="2 3">
    <name type="scientific">Natronomonas salsuginis</name>
    <dbReference type="NCBI Taxonomy" id="2217661"/>
    <lineage>
        <taxon>Archaea</taxon>
        <taxon>Methanobacteriati</taxon>
        <taxon>Methanobacteriota</taxon>
        <taxon>Stenosarchaea group</taxon>
        <taxon>Halobacteria</taxon>
        <taxon>Halobacteriales</taxon>
        <taxon>Natronomonadaceae</taxon>
        <taxon>Natronomonas</taxon>
    </lineage>
</organism>
<dbReference type="InterPro" id="IPR003779">
    <property type="entry name" value="CMD-like"/>
</dbReference>
<dbReference type="Proteomes" id="UP000308037">
    <property type="component" value="Unassembled WGS sequence"/>
</dbReference>
<evidence type="ECO:0000313" key="3">
    <source>
        <dbReference type="Proteomes" id="UP000308037"/>
    </source>
</evidence>